<dbReference type="Proteomes" id="UP000276133">
    <property type="component" value="Unassembled WGS sequence"/>
</dbReference>
<dbReference type="PANTHER" id="PTHR23317">
    <property type="entry name" value="DEDICATOR OF CYTOKINESIS DOCK"/>
    <property type="match status" value="1"/>
</dbReference>
<dbReference type="Pfam" id="PF20422">
    <property type="entry name" value="DHR-2_Lobe_B"/>
    <property type="match status" value="1"/>
</dbReference>
<evidence type="ECO:0000259" key="3">
    <source>
        <dbReference type="PROSITE" id="PS51650"/>
    </source>
</evidence>
<sequence length="2146" mass="243932">MEPIDYEKFIITNRNELENDPFRHLVIYPNDDIELVEIQKKINTLEFPKPEIEAELDIHISECIKSYNSNFRILRKNYEKFSSFNLIKSKKSDLNRLSKKCEVQEYECDQACTDVLSANLEQSDSQQQQRTSWLLSDLETLEPDPILKVLFERLPPELIDRETEKLRETQRVNCIFQFYPNQDFANGTIVVENRPNPPAPRERDPNRVLLKCTHLKFDLEIEPVWASMALYDLKSKKKVSENFYFDMNSDALKHMLSSHQTHEDMSTQAKACILNISHPCNDLYLVIRVDKVLQQGDISECAEPYVKAQQQSQSAMEKLSANAQQFCERLGKYRMAFVWTAINVMSILGSNQTSEESGEKSASLERRSAAAHQSKFYSASVKNAYESFRKGARDESLTRRASSAKEPKNDQLVNLAKFKPIAISINTFFKQESDKLSDEDLFRCLNDLKKSANSIKKLKCLPGCLKLEFSPFSSNESKSVQNFFLLSPELQLIKSNSLISSQVAQEKTHYHQPLVLHNHLLPIKDLLEFYSYPIYETNYLYRNLLFIYPLSINLCGSGSSKGSANSAASGPNTANNSLLNSSSARNIAIKVNLMKGEDGEHCALPVIFAKSSSTTEYCREVFANVVYHNKTPQYNDEIKIKLPALVGNANYHLLFTFYHVSCQNSKDQLDTVIGYSWLPLEQQFQYETTVQFVNVNGPGLQAASSLNQDFDTKKGAVQDVENKLGSFTKITRCQMLKSGVYSLPITFEKLPSGYSTLNYSIFDNANNTAPSTIFDEQTDSYIENGANKEEKIACANITNVTTTITNSTSSSTSLPSQVQANGALPTSINSKSFFDLRLNLISTIHTQDVYLENFLKFSNLNNQNQQLGIELSKLECQLLKQSIADLVYVDTEVMCRYLNLVLDKLFNLMVNSKSLASLCLESVAKIANRMNNLAEPGHKQSHLLVQYVKYATNLDYCLLHEDILNEWLSQMAKKPNQESQLLRDLLLKNAGFFFDMMLKSLGLFLLKFKPTINANTTLNLSLTSKISKKFLFDLEKLIKLLVIEMIQMQQVGLNRVQQSFRSCSPALLNFEQLRSSERLCSVVTNSLAFFLNDLFSLIDRTYLFRLVDLYFTELHKYQLNLHTQLKLLAKSSLNVKQSQLKFLLLNSTRVLSSHQLDFLRILSSNEHFVQLNLPVAMATEPKLYESREYFQRHYLIGLIVRQVFRTLHLPFKSLHFKSSQLVRNLIEANDLDLRYQTAKFRLAQLYFPLVNLTLHFAPLLVSAHQFKSCHVTEHCAPEFDAFIAELNLAEDCASSESLTGLNVHFELNHDLDYLTDLDAFNEQDGDQPNCFYPLFDNFSHEHADELSVYDCLSRKHCLCCPNALFATADESGLSLKTSHDLLVSFLWIIKNADKKFLFSLLSTWTYAKINKMLTLVDLSVNLFEYKSGGIWWTSNSSELAPELAAYQTPKHKSKFKSKIEELIAFKKQHKDDHESDSKVKWRTTKHHTHQHLILEANLCTELVLVALDFIDLLVKLIQTNQHTNFLFDSHSHSHLVLCNTMRTLLNTLGLHQSTKALANLFAYQRSLVSKFPELLFDDGQSELCGLLCTRLLKHCTSSLEAVRGQASASLYFLMRQNFDIGNQFLRLKTQVTVSLSTLVSGNGLGAETSEVCSQFLNVTCLQRALKTLLVYGDSDGELAESSFGAQLKELVLNLNTIVSDTVKMRESQDDAHMLVDLMHRVANCYQNSADMRLVWLQSMAHKHLQLQNLAEAGQCVVHAAALVAEQLALVENRAYLPVGCAAFSAVSVNVLEESAVSDEAAVGPFDDAKFFSEAGLVGLVEQAAVFLVHSQHYEVANQLYKILIPIYEAHRDVKKLSQVHSKLHDCFNKILLSGNKRLFGTYFRVGFYGELFAELNGQEFVYKEPAITKLAEIAHRLEAFYAAKWGASSVHILKDSGNVDKSALDLANKAYIQITYVEPFFDRYELAKCQSFFERSHSLKRFVYATPFTLDGKAHGPLDQQYKRKTVLSTERAFPYVKTRVAVIDKQQFVLGPVEVAVEDLQKKIDELKSATLQEPADPKILQMVLQGCVGTTVNQGPLEMALRLCFKEFSRRCADALRKNKTLIGSDQHEYQREMERNYAELKAKIDPLIENKIFKSSHNNLKSY</sequence>
<dbReference type="Gene3D" id="1.25.40.410">
    <property type="match status" value="1"/>
</dbReference>
<keyword evidence="6" id="KW-1185">Reference proteome</keyword>
<dbReference type="Pfam" id="PF06920">
    <property type="entry name" value="DHR-2_Lobe_A"/>
    <property type="match status" value="1"/>
</dbReference>
<dbReference type="GO" id="GO:0005085">
    <property type="term" value="F:guanyl-nucleotide exchange factor activity"/>
    <property type="evidence" value="ECO:0007669"/>
    <property type="project" value="UniProtKB-KW"/>
</dbReference>
<protein>
    <submittedName>
        <fullName evidence="5">Dedicator of cytokinesis 7</fullName>
    </submittedName>
</protein>
<dbReference type="InterPro" id="IPR035892">
    <property type="entry name" value="C2_domain_sf"/>
</dbReference>
<dbReference type="InterPro" id="IPR026791">
    <property type="entry name" value="DOCK"/>
</dbReference>
<dbReference type="PROSITE" id="PS51651">
    <property type="entry name" value="DOCKER"/>
    <property type="match status" value="1"/>
</dbReference>
<organism evidence="5 6">
    <name type="scientific">Brachionus plicatilis</name>
    <name type="common">Marine rotifer</name>
    <name type="synonym">Brachionus muelleri</name>
    <dbReference type="NCBI Taxonomy" id="10195"/>
    <lineage>
        <taxon>Eukaryota</taxon>
        <taxon>Metazoa</taxon>
        <taxon>Spiralia</taxon>
        <taxon>Gnathifera</taxon>
        <taxon>Rotifera</taxon>
        <taxon>Eurotatoria</taxon>
        <taxon>Monogononta</taxon>
        <taxon>Pseudotrocha</taxon>
        <taxon>Ploima</taxon>
        <taxon>Brachionidae</taxon>
        <taxon>Brachionus</taxon>
    </lineage>
</organism>
<dbReference type="Pfam" id="PF20421">
    <property type="entry name" value="DHR-2_Lobe_C"/>
    <property type="match status" value="2"/>
</dbReference>
<dbReference type="InterPro" id="IPR043161">
    <property type="entry name" value="DOCK_C_lobe_A"/>
</dbReference>
<dbReference type="InterPro" id="IPR021816">
    <property type="entry name" value="DOCK_C/D_N"/>
</dbReference>
<evidence type="ECO:0000313" key="6">
    <source>
        <dbReference type="Proteomes" id="UP000276133"/>
    </source>
</evidence>
<dbReference type="InterPro" id="IPR043162">
    <property type="entry name" value="DOCK_C_lobe_C"/>
</dbReference>
<comment type="similarity">
    <text evidence="2">Belongs to the DOCK family.</text>
</comment>
<dbReference type="InterPro" id="IPR046770">
    <property type="entry name" value="DOCKER_Lobe_B"/>
</dbReference>
<evidence type="ECO:0000256" key="1">
    <source>
        <dbReference type="ARBA" id="ARBA00022658"/>
    </source>
</evidence>
<keyword evidence="1" id="KW-0344">Guanine-nucleotide releasing factor</keyword>
<dbReference type="InterPro" id="IPR046773">
    <property type="entry name" value="DOCKER_Lobe_C"/>
</dbReference>
<reference evidence="5 6" key="1">
    <citation type="journal article" date="2018" name="Sci. Rep.">
        <title>Genomic signatures of local adaptation to the degree of environmental predictability in rotifers.</title>
        <authorList>
            <person name="Franch-Gras L."/>
            <person name="Hahn C."/>
            <person name="Garcia-Roger E.M."/>
            <person name="Carmona M.J."/>
            <person name="Serra M."/>
            <person name="Gomez A."/>
        </authorList>
    </citation>
    <scope>NUCLEOTIDE SEQUENCE [LARGE SCALE GENOMIC DNA]</scope>
    <source>
        <strain evidence="5">HYR1</strain>
    </source>
</reference>
<dbReference type="Pfam" id="PF14429">
    <property type="entry name" value="DOCK-C2"/>
    <property type="match status" value="1"/>
</dbReference>
<dbReference type="PROSITE" id="PS51650">
    <property type="entry name" value="C2_DOCK"/>
    <property type="match status" value="1"/>
</dbReference>
<evidence type="ECO:0000256" key="2">
    <source>
        <dbReference type="PROSITE-ProRule" id="PRU00983"/>
    </source>
</evidence>
<dbReference type="GO" id="GO:0007264">
    <property type="term" value="P:small GTPase-mediated signal transduction"/>
    <property type="evidence" value="ECO:0007669"/>
    <property type="project" value="InterPro"/>
</dbReference>
<name>A0A3M7SZ51_BRAPC</name>
<comment type="caution">
    <text evidence="5">The sequence shown here is derived from an EMBL/GenBank/DDBJ whole genome shotgun (WGS) entry which is preliminary data.</text>
</comment>
<dbReference type="STRING" id="10195.A0A3M7SZ51"/>
<proteinExistence type="inferred from homology"/>
<evidence type="ECO:0000259" key="4">
    <source>
        <dbReference type="PROSITE" id="PS51651"/>
    </source>
</evidence>
<feature type="domain" description="DOCKER" evidence="4">
    <location>
        <begin position="1723"/>
        <end position="2146"/>
    </location>
</feature>
<dbReference type="InterPro" id="IPR027007">
    <property type="entry name" value="C2_DOCK-type_domain"/>
</dbReference>
<dbReference type="OrthoDB" id="47328at2759"/>
<dbReference type="InterPro" id="IPR046769">
    <property type="entry name" value="DOCKER_Lobe_A"/>
</dbReference>
<dbReference type="InterPro" id="IPR027357">
    <property type="entry name" value="DOCKER_dom"/>
</dbReference>
<evidence type="ECO:0000313" key="5">
    <source>
        <dbReference type="EMBL" id="RNA40850.1"/>
    </source>
</evidence>
<accession>A0A3M7SZ51</accession>
<dbReference type="Pfam" id="PF11878">
    <property type="entry name" value="DOCK_C-D_N"/>
    <property type="match status" value="1"/>
</dbReference>
<dbReference type="Gene3D" id="1.20.58.740">
    <property type="match status" value="2"/>
</dbReference>
<feature type="domain" description="C2 DOCK-type" evidence="3">
    <location>
        <begin position="542"/>
        <end position="734"/>
    </location>
</feature>
<dbReference type="PANTHER" id="PTHR23317:SF76">
    <property type="entry name" value="LD20667P"/>
    <property type="match status" value="1"/>
</dbReference>
<dbReference type="Gene3D" id="2.60.40.150">
    <property type="entry name" value="C2 domain"/>
    <property type="match status" value="1"/>
</dbReference>
<gene>
    <name evidence="5" type="ORF">BpHYR1_003575</name>
</gene>
<dbReference type="EMBL" id="REGN01000583">
    <property type="protein sequence ID" value="RNA40850.1"/>
    <property type="molecule type" value="Genomic_DNA"/>
</dbReference>